<dbReference type="OrthoDB" id="1919336at2759"/>
<dbReference type="SUPFAM" id="SSF47095">
    <property type="entry name" value="HMG-box"/>
    <property type="match status" value="1"/>
</dbReference>
<feature type="non-terminal residue" evidence="5">
    <location>
        <position position="124"/>
    </location>
</feature>
<evidence type="ECO:0000313" key="6">
    <source>
        <dbReference type="Proteomes" id="UP000278143"/>
    </source>
</evidence>
<organism evidence="5 6">
    <name type="scientific">Syncephalis pseudoplumigaleata</name>
    <dbReference type="NCBI Taxonomy" id="1712513"/>
    <lineage>
        <taxon>Eukaryota</taxon>
        <taxon>Fungi</taxon>
        <taxon>Fungi incertae sedis</taxon>
        <taxon>Zoopagomycota</taxon>
        <taxon>Zoopagomycotina</taxon>
        <taxon>Zoopagomycetes</taxon>
        <taxon>Zoopagales</taxon>
        <taxon>Piptocephalidaceae</taxon>
        <taxon>Syncephalis</taxon>
    </lineage>
</organism>
<reference evidence="6" key="1">
    <citation type="journal article" date="2018" name="Nat. Microbiol.">
        <title>Leveraging single-cell genomics to expand the fungal tree of life.</title>
        <authorList>
            <person name="Ahrendt S.R."/>
            <person name="Quandt C.A."/>
            <person name="Ciobanu D."/>
            <person name="Clum A."/>
            <person name="Salamov A."/>
            <person name="Andreopoulos B."/>
            <person name="Cheng J.F."/>
            <person name="Woyke T."/>
            <person name="Pelin A."/>
            <person name="Henrissat B."/>
            <person name="Reynolds N.K."/>
            <person name="Benny G.L."/>
            <person name="Smith M.E."/>
            <person name="James T.Y."/>
            <person name="Grigoriev I.V."/>
        </authorList>
    </citation>
    <scope>NUCLEOTIDE SEQUENCE [LARGE SCALE GENOMIC DNA]</scope>
    <source>
        <strain evidence="6">Benny S71-1</strain>
    </source>
</reference>
<dbReference type="GO" id="GO:0003677">
    <property type="term" value="F:DNA binding"/>
    <property type="evidence" value="ECO:0007669"/>
    <property type="project" value="UniProtKB-UniRule"/>
</dbReference>
<feature type="compositionally biased region" description="Basic residues" evidence="3">
    <location>
        <begin position="94"/>
        <end position="124"/>
    </location>
</feature>
<dbReference type="Gene3D" id="1.10.30.10">
    <property type="entry name" value="High mobility group box domain"/>
    <property type="match status" value="1"/>
</dbReference>
<sequence length="124" mass="14224">KNMAIIRDPARPKRPMSAFFHYLTGRREELRRNSDIALTEVAKQVAEEWKGLSEAEKKPYVDRAAKEYEAYIVKNNAYRATIPKPINLSNALKPAKKPKKKVAKKPAKKKVVKKKKPAKKVVKK</sequence>
<dbReference type="InterPro" id="IPR036910">
    <property type="entry name" value="HMG_box_dom_sf"/>
</dbReference>
<evidence type="ECO:0000256" key="3">
    <source>
        <dbReference type="SAM" id="MobiDB-lite"/>
    </source>
</evidence>
<protein>
    <submittedName>
        <fullName evidence="5">High mobility group box domain-containing protein</fullName>
    </submittedName>
</protein>
<gene>
    <name evidence="5" type="ORF">SYNPS1DRAFT_10853</name>
</gene>
<feature type="non-terminal residue" evidence="5">
    <location>
        <position position="1"/>
    </location>
</feature>
<keyword evidence="1 2" id="KW-0238">DNA-binding</keyword>
<dbReference type="EMBL" id="KZ989120">
    <property type="protein sequence ID" value="RKP28081.1"/>
    <property type="molecule type" value="Genomic_DNA"/>
</dbReference>
<dbReference type="InterPro" id="IPR009071">
    <property type="entry name" value="HMG_box_dom"/>
</dbReference>
<feature type="domain" description="HMG box" evidence="4">
    <location>
        <begin position="12"/>
        <end position="79"/>
    </location>
</feature>
<dbReference type="AlphaFoldDB" id="A0A4P9Z818"/>
<accession>A0A4P9Z818</accession>
<name>A0A4P9Z818_9FUNG</name>
<dbReference type="GO" id="GO:0005634">
    <property type="term" value="C:nucleus"/>
    <property type="evidence" value="ECO:0007669"/>
    <property type="project" value="UniProtKB-UniRule"/>
</dbReference>
<dbReference type="SMART" id="SM00398">
    <property type="entry name" value="HMG"/>
    <property type="match status" value="1"/>
</dbReference>
<proteinExistence type="predicted"/>
<evidence type="ECO:0000313" key="5">
    <source>
        <dbReference type="EMBL" id="RKP28081.1"/>
    </source>
</evidence>
<dbReference type="Proteomes" id="UP000278143">
    <property type="component" value="Unassembled WGS sequence"/>
</dbReference>
<feature type="region of interest" description="Disordered" evidence="3">
    <location>
        <begin position="89"/>
        <end position="124"/>
    </location>
</feature>
<keyword evidence="2" id="KW-0539">Nucleus</keyword>
<dbReference type="PROSITE" id="PS50118">
    <property type="entry name" value="HMG_BOX_2"/>
    <property type="match status" value="1"/>
</dbReference>
<evidence type="ECO:0000259" key="4">
    <source>
        <dbReference type="PROSITE" id="PS50118"/>
    </source>
</evidence>
<feature type="DNA-binding region" description="HMG box" evidence="2">
    <location>
        <begin position="12"/>
        <end position="79"/>
    </location>
</feature>
<keyword evidence="6" id="KW-1185">Reference proteome</keyword>
<dbReference type="Pfam" id="PF00505">
    <property type="entry name" value="HMG_box"/>
    <property type="match status" value="1"/>
</dbReference>
<evidence type="ECO:0000256" key="2">
    <source>
        <dbReference type="PROSITE-ProRule" id="PRU00267"/>
    </source>
</evidence>
<dbReference type="InterPro" id="IPR050342">
    <property type="entry name" value="HMGB"/>
</dbReference>
<evidence type="ECO:0000256" key="1">
    <source>
        <dbReference type="ARBA" id="ARBA00023125"/>
    </source>
</evidence>
<dbReference type="PANTHER" id="PTHR48112">
    <property type="entry name" value="HIGH MOBILITY GROUP PROTEIN DSP1"/>
    <property type="match status" value="1"/>
</dbReference>